<protein>
    <submittedName>
        <fullName evidence="1">Uncharacterized protein</fullName>
    </submittedName>
</protein>
<keyword evidence="2" id="KW-1185">Reference proteome</keyword>
<name>A0A9D4JMF3_DREPO</name>
<reference evidence="1" key="1">
    <citation type="journal article" date="2019" name="bioRxiv">
        <title>The Genome of the Zebra Mussel, Dreissena polymorpha: A Resource for Invasive Species Research.</title>
        <authorList>
            <person name="McCartney M.A."/>
            <person name="Auch B."/>
            <person name="Kono T."/>
            <person name="Mallez S."/>
            <person name="Zhang Y."/>
            <person name="Obille A."/>
            <person name="Becker A."/>
            <person name="Abrahante J.E."/>
            <person name="Garbe J."/>
            <person name="Badalamenti J.P."/>
            <person name="Herman A."/>
            <person name="Mangelson H."/>
            <person name="Liachko I."/>
            <person name="Sullivan S."/>
            <person name="Sone E.D."/>
            <person name="Koren S."/>
            <person name="Silverstein K.A.T."/>
            <person name="Beckman K.B."/>
            <person name="Gohl D.M."/>
        </authorList>
    </citation>
    <scope>NUCLEOTIDE SEQUENCE</scope>
    <source>
        <strain evidence="1">Duluth1</strain>
        <tissue evidence="1">Whole animal</tissue>
    </source>
</reference>
<organism evidence="1 2">
    <name type="scientific">Dreissena polymorpha</name>
    <name type="common">Zebra mussel</name>
    <name type="synonym">Mytilus polymorpha</name>
    <dbReference type="NCBI Taxonomy" id="45954"/>
    <lineage>
        <taxon>Eukaryota</taxon>
        <taxon>Metazoa</taxon>
        <taxon>Spiralia</taxon>
        <taxon>Lophotrochozoa</taxon>
        <taxon>Mollusca</taxon>
        <taxon>Bivalvia</taxon>
        <taxon>Autobranchia</taxon>
        <taxon>Heteroconchia</taxon>
        <taxon>Euheterodonta</taxon>
        <taxon>Imparidentia</taxon>
        <taxon>Neoheterodontei</taxon>
        <taxon>Myida</taxon>
        <taxon>Dreissenoidea</taxon>
        <taxon>Dreissenidae</taxon>
        <taxon>Dreissena</taxon>
    </lineage>
</organism>
<evidence type="ECO:0000313" key="1">
    <source>
        <dbReference type="EMBL" id="KAH3817596.1"/>
    </source>
</evidence>
<sequence length="53" mass="5901">MCIGVFLYTAYVSDILKKKNVYIIPRHTVLASLLHPYGDPGRSEYDIDAGGTQ</sequence>
<gene>
    <name evidence="1" type="ORF">DPMN_119135</name>
</gene>
<accession>A0A9D4JMF3</accession>
<reference evidence="1" key="2">
    <citation type="submission" date="2020-11" db="EMBL/GenBank/DDBJ databases">
        <authorList>
            <person name="McCartney M.A."/>
            <person name="Auch B."/>
            <person name="Kono T."/>
            <person name="Mallez S."/>
            <person name="Becker A."/>
            <person name="Gohl D.M."/>
            <person name="Silverstein K.A.T."/>
            <person name="Koren S."/>
            <person name="Bechman K.B."/>
            <person name="Herman A."/>
            <person name="Abrahante J.E."/>
            <person name="Garbe J."/>
        </authorList>
    </citation>
    <scope>NUCLEOTIDE SEQUENCE</scope>
    <source>
        <strain evidence="1">Duluth1</strain>
        <tissue evidence="1">Whole animal</tissue>
    </source>
</reference>
<dbReference type="EMBL" id="JAIWYP010000005">
    <property type="protein sequence ID" value="KAH3817596.1"/>
    <property type="molecule type" value="Genomic_DNA"/>
</dbReference>
<dbReference type="AlphaFoldDB" id="A0A9D4JMF3"/>
<proteinExistence type="predicted"/>
<evidence type="ECO:0000313" key="2">
    <source>
        <dbReference type="Proteomes" id="UP000828390"/>
    </source>
</evidence>
<comment type="caution">
    <text evidence="1">The sequence shown here is derived from an EMBL/GenBank/DDBJ whole genome shotgun (WGS) entry which is preliminary data.</text>
</comment>
<dbReference type="Proteomes" id="UP000828390">
    <property type="component" value="Unassembled WGS sequence"/>
</dbReference>